<evidence type="ECO:0008006" key="4">
    <source>
        <dbReference type="Google" id="ProtNLM"/>
    </source>
</evidence>
<reference evidence="2 3" key="1">
    <citation type="submission" date="2016-06" db="EMBL/GenBank/DDBJ databases">
        <title>Insight into the functional genes involving in sulfur oxidation in Pearl River water.</title>
        <authorList>
            <person name="Luo J."/>
            <person name="Tan X."/>
            <person name="Lin W."/>
        </authorList>
    </citation>
    <scope>NUCLEOTIDE SEQUENCE [LARGE SCALE GENOMIC DNA]</scope>
    <source>
        <strain evidence="2 3">LS2</strain>
    </source>
</reference>
<keyword evidence="1" id="KW-0732">Signal</keyword>
<sequence length="166" mass="17826">MQGMKPLILAGLLFAANNTASAAVVTWNLVNVTFDDGGSAYGSFVYDTATKTVHQIDVYTTEGAHLPGRHYVALAGVWGRSANSGILAFTDRMDPVDYTGASWLRMDFFDIVRTTQTGVSLKMQKEVGAESFCTNKNCSSAANELSNPGKSRKIISGHIESVQSLP</sequence>
<dbReference type="EMBL" id="CP016027">
    <property type="protein sequence ID" value="ANJ66252.1"/>
    <property type="molecule type" value="Genomic_DNA"/>
</dbReference>
<keyword evidence="3" id="KW-1185">Reference proteome</keyword>
<dbReference type="RefSeq" id="WP_066098074.1">
    <property type="nucleotide sequence ID" value="NZ_CP016027.1"/>
</dbReference>
<accession>A0A191ZEF8</accession>
<feature type="signal peptide" evidence="1">
    <location>
        <begin position="1"/>
        <end position="22"/>
    </location>
</feature>
<dbReference type="Proteomes" id="UP000078596">
    <property type="component" value="Chromosome"/>
</dbReference>
<dbReference type="AlphaFoldDB" id="A0A191ZEF8"/>
<evidence type="ECO:0000313" key="3">
    <source>
        <dbReference type="Proteomes" id="UP000078596"/>
    </source>
</evidence>
<organism evidence="2 3">
    <name type="scientific">Halothiobacillus diazotrophicus</name>
    <dbReference type="NCBI Taxonomy" id="1860122"/>
    <lineage>
        <taxon>Bacteria</taxon>
        <taxon>Pseudomonadati</taxon>
        <taxon>Pseudomonadota</taxon>
        <taxon>Gammaproteobacteria</taxon>
        <taxon>Chromatiales</taxon>
        <taxon>Halothiobacillaceae</taxon>
        <taxon>Halothiobacillus</taxon>
    </lineage>
</organism>
<dbReference type="KEGG" id="haz:A9404_01655"/>
<name>A0A191ZEF8_9GAMM</name>
<feature type="chain" id="PRO_5008250340" description="CHRD domain-containing protein" evidence="1">
    <location>
        <begin position="23"/>
        <end position="166"/>
    </location>
</feature>
<proteinExistence type="predicted"/>
<evidence type="ECO:0000256" key="1">
    <source>
        <dbReference type="SAM" id="SignalP"/>
    </source>
</evidence>
<protein>
    <recommendedName>
        <fullName evidence="4">CHRD domain-containing protein</fullName>
    </recommendedName>
</protein>
<gene>
    <name evidence="2" type="ORF">A9404_01655</name>
</gene>
<evidence type="ECO:0000313" key="2">
    <source>
        <dbReference type="EMBL" id="ANJ66252.1"/>
    </source>
</evidence>